<comment type="pathway">
    <text evidence="2 13">tRNA modification; tRNA-queuosine biosynthesis.</text>
</comment>
<evidence type="ECO:0000256" key="9">
    <source>
        <dbReference type="ARBA" id="ARBA00061210"/>
    </source>
</evidence>
<evidence type="ECO:0000313" key="14">
    <source>
        <dbReference type="EMBL" id="ABL97661.1"/>
    </source>
</evidence>
<dbReference type="NCBIfam" id="TIGR00113">
    <property type="entry name" value="queA"/>
    <property type="match status" value="1"/>
</dbReference>
<reference evidence="14" key="1">
    <citation type="journal article" date="2007" name="Environ. Microbiol.">
        <title>Proteorhodopsin photosystem gene clusters exhibit co-evolutionary trends and shared ancestry among diverse marine microbial phyla.</title>
        <authorList>
            <person name="McCarren J."/>
            <person name="Delong E.F."/>
        </authorList>
    </citation>
    <scope>NUCLEOTIDE SEQUENCE</scope>
</reference>
<evidence type="ECO:0000256" key="5">
    <source>
        <dbReference type="ARBA" id="ARBA00022679"/>
    </source>
</evidence>
<dbReference type="Pfam" id="PF02547">
    <property type="entry name" value="Queuosine_synth"/>
    <property type="match status" value="1"/>
</dbReference>
<dbReference type="SUPFAM" id="SSF111337">
    <property type="entry name" value="QueA-like"/>
    <property type="match status" value="1"/>
</dbReference>
<comment type="subcellular location">
    <subcellularLocation>
        <location evidence="1 13">Cytoplasm</location>
    </subcellularLocation>
</comment>
<evidence type="ECO:0000256" key="4">
    <source>
        <dbReference type="ARBA" id="ARBA00022490"/>
    </source>
</evidence>
<dbReference type="InterPro" id="IPR042119">
    <property type="entry name" value="QueA_dom2"/>
</dbReference>
<dbReference type="InterPro" id="IPR042118">
    <property type="entry name" value="QueA_dom1"/>
</dbReference>
<dbReference type="GO" id="GO:0008616">
    <property type="term" value="P:tRNA queuosine(34) biosynthetic process"/>
    <property type="evidence" value="ECO:0007669"/>
    <property type="project" value="UniProtKB-UniRule"/>
</dbReference>
<organism evidence="14">
    <name type="scientific">uncultured marine bacterium EB0_39H12</name>
    <dbReference type="NCBI Taxonomy" id="415437"/>
    <lineage>
        <taxon>Bacteria</taxon>
        <taxon>environmental samples</taxon>
    </lineage>
</organism>
<evidence type="ECO:0000256" key="12">
    <source>
        <dbReference type="ARBA" id="ARBA00076160"/>
    </source>
</evidence>
<comment type="similarity">
    <text evidence="9 13">Belongs to the QueA family.</text>
</comment>
<dbReference type="GO" id="GO:0005737">
    <property type="term" value="C:cytoplasm"/>
    <property type="evidence" value="ECO:0007669"/>
    <property type="project" value="UniProtKB-SubCell"/>
</dbReference>
<dbReference type="NCBIfam" id="NF001140">
    <property type="entry name" value="PRK00147.1"/>
    <property type="match status" value="1"/>
</dbReference>
<dbReference type="EC" id="2.4.99.17" evidence="10 13"/>
<dbReference type="PANTHER" id="PTHR30307:SF0">
    <property type="entry name" value="S-ADENOSYLMETHIONINE:TRNA RIBOSYLTRANSFERASE-ISOMERASE"/>
    <property type="match status" value="1"/>
</dbReference>
<dbReference type="Gene3D" id="3.40.1780.10">
    <property type="entry name" value="QueA-like"/>
    <property type="match status" value="1"/>
</dbReference>
<evidence type="ECO:0000256" key="13">
    <source>
        <dbReference type="HAMAP-Rule" id="MF_00113"/>
    </source>
</evidence>
<proteinExistence type="inferred from homology"/>
<dbReference type="UniPathway" id="UPA00392"/>
<keyword evidence="14" id="KW-0413">Isomerase</keyword>
<keyword evidence="5 13" id="KW-0808">Transferase</keyword>
<evidence type="ECO:0000256" key="3">
    <source>
        <dbReference type="ARBA" id="ARBA00011245"/>
    </source>
</evidence>
<accession>A4GHV0</accession>
<dbReference type="InterPro" id="IPR003699">
    <property type="entry name" value="QueA"/>
</dbReference>
<evidence type="ECO:0000256" key="2">
    <source>
        <dbReference type="ARBA" id="ARBA00004691"/>
    </source>
</evidence>
<gene>
    <name evidence="13" type="primary">queA</name>
    <name evidence="14" type="ORF">MBMO_EB0-39H12.0037</name>
</gene>
<evidence type="ECO:0000256" key="8">
    <source>
        <dbReference type="ARBA" id="ARBA00052751"/>
    </source>
</evidence>
<keyword evidence="4 13" id="KW-0963">Cytoplasm</keyword>
<comment type="catalytic activity">
    <reaction evidence="8 13">
        <text>7-aminomethyl-7-carbaguanosine(34) in tRNA + S-adenosyl-L-methionine = epoxyqueuosine(34) in tRNA + adenine + L-methionine + 2 H(+)</text>
        <dbReference type="Rhea" id="RHEA:32155"/>
        <dbReference type="Rhea" id="RHEA-COMP:10342"/>
        <dbReference type="Rhea" id="RHEA-COMP:18582"/>
        <dbReference type="ChEBI" id="CHEBI:15378"/>
        <dbReference type="ChEBI" id="CHEBI:16708"/>
        <dbReference type="ChEBI" id="CHEBI:57844"/>
        <dbReference type="ChEBI" id="CHEBI:59789"/>
        <dbReference type="ChEBI" id="CHEBI:82833"/>
        <dbReference type="ChEBI" id="CHEBI:194443"/>
        <dbReference type="EC" id="2.4.99.17"/>
    </reaction>
</comment>
<dbReference type="AlphaFoldDB" id="A4GHV0"/>
<dbReference type="PANTHER" id="PTHR30307">
    <property type="entry name" value="S-ADENOSYLMETHIONINE:TRNA RIBOSYLTRANSFERASE-ISOMERASE"/>
    <property type="match status" value="1"/>
</dbReference>
<dbReference type="GO" id="GO:0051075">
    <property type="term" value="F:S-adenosylmethionine:tRNA ribosyltransferase-isomerase activity"/>
    <property type="evidence" value="ECO:0007669"/>
    <property type="project" value="UniProtKB-EC"/>
</dbReference>
<sequence>MDIEDYNFELPEALIAKEPKSERSSSRLLIAEDRLIDKKFSDLIDSLGNGDLLVINDTKVFKARLEAQKVSGGKVELLIERKIDANNALALTKSNRPLRESERLQVTNTNIFADIIKKDGYLSLIQFSEDIDDILDGFGTVPLPPYIDRKPDDNDEARYQTVYADANNMNSVAAPTAGLHFDNELLERIKDKGVNIASITLNIGIGTFKPIKQNDVRKHIMHSEKIYLSESNANIINEALLSNSRIFCVGTTSLRCLESIYSKFDEIKSYEGETDIFIYPGFKFKVADYLITNFHLPKTTLLLLVSAFSGLDRIQAAYKHAIEKEYRFFSYGDAMLLKRQD</sequence>
<dbReference type="FunFam" id="3.40.1780.10:FF:000001">
    <property type="entry name" value="S-adenosylmethionine:tRNA ribosyltransferase-isomerase"/>
    <property type="match status" value="1"/>
</dbReference>
<protein>
    <recommendedName>
        <fullName evidence="11 13">S-adenosylmethionine:tRNA ribosyltransferase-isomerase</fullName>
        <ecNumber evidence="10 13">2.4.99.17</ecNumber>
    </recommendedName>
    <alternativeName>
        <fullName evidence="12 13">Queuosine biosynthesis protein QueA</fullName>
    </alternativeName>
</protein>
<comment type="function">
    <text evidence="13">Transfers and isomerizes the ribose moiety from AdoMet to the 7-aminomethyl group of 7-deazaguanine (preQ1-tRNA) to give epoxyqueuosine (oQ-tRNA).</text>
</comment>
<evidence type="ECO:0000256" key="7">
    <source>
        <dbReference type="ARBA" id="ARBA00022785"/>
    </source>
</evidence>
<evidence type="ECO:0000256" key="10">
    <source>
        <dbReference type="ARBA" id="ARBA00066503"/>
    </source>
</evidence>
<keyword evidence="7 13" id="KW-0671">Queuosine biosynthesis</keyword>
<dbReference type="HAMAP" id="MF_00113">
    <property type="entry name" value="QueA"/>
    <property type="match status" value="1"/>
</dbReference>
<evidence type="ECO:0000256" key="1">
    <source>
        <dbReference type="ARBA" id="ARBA00004496"/>
    </source>
</evidence>
<dbReference type="EMBL" id="EF089399">
    <property type="protein sequence ID" value="ABL97661.1"/>
    <property type="molecule type" value="Genomic_DNA"/>
</dbReference>
<comment type="subunit">
    <text evidence="3 13">Monomer.</text>
</comment>
<evidence type="ECO:0000256" key="11">
    <source>
        <dbReference type="ARBA" id="ARBA00069325"/>
    </source>
</evidence>
<name>A4GHV0_9BACT</name>
<keyword evidence="6 13" id="KW-0949">S-adenosyl-L-methionine</keyword>
<evidence type="ECO:0000256" key="6">
    <source>
        <dbReference type="ARBA" id="ARBA00022691"/>
    </source>
</evidence>
<dbReference type="Gene3D" id="2.40.10.240">
    <property type="entry name" value="QueA-like"/>
    <property type="match status" value="1"/>
</dbReference>
<dbReference type="InterPro" id="IPR036100">
    <property type="entry name" value="QueA_sf"/>
</dbReference>